<evidence type="ECO:0000313" key="1">
    <source>
        <dbReference type="EMBL" id="SDD75640.1"/>
    </source>
</evidence>
<dbReference type="STRING" id="530584.SAMN05421630_1128"/>
<dbReference type="PANTHER" id="PTHR43355:SF2">
    <property type="entry name" value="FLAVIN REDUCTASE (NADPH)"/>
    <property type="match status" value="1"/>
</dbReference>
<dbReference type="AlphaFoldDB" id="A0A222VUB5"/>
<gene>
    <name evidence="1" type="ORF">SAMN05421630_1128</name>
</gene>
<dbReference type="GO" id="GO:0016646">
    <property type="term" value="F:oxidoreductase activity, acting on the CH-NH group of donors, NAD or NADP as acceptor"/>
    <property type="evidence" value="ECO:0007669"/>
    <property type="project" value="TreeGrafter"/>
</dbReference>
<dbReference type="InterPro" id="IPR016040">
    <property type="entry name" value="NAD(P)-bd_dom"/>
</dbReference>
<dbReference type="InterPro" id="IPR036291">
    <property type="entry name" value="NAD(P)-bd_dom_sf"/>
</dbReference>
<dbReference type="SUPFAM" id="SSF51735">
    <property type="entry name" value="NAD(P)-binding Rossmann-fold domains"/>
    <property type="match status" value="1"/>
</dbReference>
<dbReference type="Gene3D" id="3.40.50.720">
    <property type="entry name" value="NAD(P)-binding Rossmann-like Domain"/>
    <property type="match status" value="1"/>
</dbReference>
<reference evidence="1 2" key="1">
    <citation type="submission" date="2016-10" db="EMBL/GenBank/DDBJ databases">
        <authorList>
            <person name="de Groot N.N."/>
        </authorList>
    </citation>
    <scope>NUCLEOTIDE SEQUENCE [LARGE SCALE GENOMIC DNA]</scope>
    <source>
        <strain evidence="1 2">CGMCC 4.5506</strain>
    </source>
</reference>
<dbReference type="InterPro" id="IPR051606">
    <property type="entry name" value="Polyketide_Oxido-like"/>
</dbReference>
<dbReference type="EMBL" id="FMZE01000012">
    <property type="protein sequence ID" value="SDD75640.1"/>
    <property type="molecule type" value="Genomic_DNA"/>
</dbReference>
<dbReference type="Pfam" id="PF13460">
    <property type="entry name" value="NAD_binding_10"/>
    <property type="match status" value="1"/>
</dbReference>
<keyword evidence="2" id="KW-1185">Reference proteome</keyword>
<dbReference type="RefSeq" id="WP_091809513.1">
    <property type="nucleotide sequence ID" value="NZ_CP016353.1"/>
</dbReference>
<protein>
    <submittedName>
        <fullName evidence="1">Uncharacterized protein</fullName>
    </submittedName>
</protein>
<sequence length="213" mass="22058">MRIIVFGATGNVGGRVVAEAVRRGHRVTAVVRSVERASVLPGEVAVAVGDVSDPDAVATLSEGHDVVVAATRPAEGREQELVAMTRALLAGSAKAGTRLVVVGGAAGLVVPGTGGRRVLDDPRYLSAGYRDIALACLAQFDVCAEAEGTDWTYASPPAALVPGQRTGRYRRGGDELVVDDEGSSVISLEDFAVALLDEAETPRSRGARFTAAY</sequence>
<accession>A0A222VUB5</accession>
<dbReference type="KEGG" id="pmad:BAY61_22390"/>
<name>A0A222VUB5_9PSEU</name>
<dbReference type="PANTHER" id="PTHR43355">
    <property type="entry name" value="FLAVIN REDUCTASE (NADPH)"/>
    <property type="match status" value="1"/>
</dbReference>
<proteinExistence type="predicted"/>
<evidence type="ECO:0000313" key="2">
    <source>
        <dbReference type="Proteomes" id="UP000199494"/>
    </source>
</evidence>
<dbReference type="Proteomes" id="UP000199494">
    <property type="component" value="Unassembled WGS sequence"/>
</dbReference>
<organism evidence="1 2">
    <name type="scientific">Prauserella marina</name>
    <dbReference type="NCBI Taxonomy" id="530584"/>
    <lineage>
        <taxon>Bacteria</taxon>
        <taxon>Bacillati</taxon>
        <taxon>Actinomycetota</taxon>
        <taxon>Actinomycetes</taxon>
        <taxon>Pseudonocardiales</taxon>
        <taxon>Pseudonocardiaceae</taxon>
        <taxon>Prauserella</taxon>
    </lineage>
</organism>
<dbReference type="OrthoDB" id="3763081at2"/>